<dbReference type="EMBL" id="MFTD01000039">
    <property type="protein sequence ID" value="OGI45778.1"/>
    <property type="molecule type" value="Genomic_DNA"/>
</dbReference>
<evidence type="ECO:0000313" key="1">
    <source>
        <dbReference type="EMBL" id="OGI45778.1"/>
    </source>
</evidence>
<name>A0A1F6TL19_9BACT</name>
<reference evidence="1 2" key="1">
    <citation type="journal article" date="2016" name="Nat. Commun.">
        <title>Thousands of microbial genomes shed light on interconnected biogeochemical processes in an aquifer system.</title>
        <authorList>
            <person name="Anantharaman K."/>
            <person name="Brown C.T."/>
            <person name="Hug L.A."/>
            <person name="Sharon I."/>
            <person name="Castelle C.J."/>
            <person name="Probst A.J."/>
            <person name="Thomas B.C."/>
            <person name="Singh A."/>
            <person name="Wilkins M.J."/>
            <person name="Karaoz U."/>
            <person name="Brodie E.L."/>
            <person name="Williams K.H."/>
            <person name="Hubbard S.S."/>
            <person name="Banfield J.F."/>
        </authorList>
    </citation>
    <scope>NUCLEOTIDE SEQUENCE [LARGE SCALE GENOMIC DNA]</scope>
</reference>
<protein>
    <submittedName>
        <fullName evidence="1">Uncharacterized protein</fullName>
    </submittedName>
</protein>
<dbReference type="AlphaFoldDB" id="A0A1F6TL19"/>
<gene>
    <name evidence="1" type="ORF">A2121_00965</name>
</gene>
<comment type="caution">
    <text evidence="1">The sequence shown here is derived from an EMBL/GenBank/DDBJ whole genome shotgun (WGS) entry which is preliminary data.</text>
</comment>
<proteinExistence type="predicted"/>
<organism evidence="1 2">
    <name type="scientific">Candidatus Nomurabacteria bacterium GWB1_40_6</name>
    <dbReference type="NCBI Taxonomy" id="1801727"/>
    <lineage>
        <taxon>Bacteria</taxon>
        <taxon>Candidatus Nomuraibacteriota</taxon>
    </lineage>
</organism>
<dbReference type="Proteomes" id="UP000176484">
    <property type="component" value="Unassembled WGS sequence"/>
</dbReference>
<sequence>MKRIINIKTKEEVKFTKENLPLFVHGKEHSGASLLSITIASLLHSSRVKLCIFTAYPMAKEEFMKQVENPVNVYYLEDKKNISEALRFQTIIVQSGNIDLFIKIILNTVGMKDRIIFIKNIETIHVQILELVKSYTFMVSGDLDFNLLQNEFKNMTYNTKIFTSPMEGVIIPPLEKYQAFMKDNIGDRIIAVN</sequence>
<evidence type="ECO:0000313" key="2">
    <source>
        <dbReference type="Proteomes" id="UP000176484"/>
    </source>
</evidence>
<accession>A0A1F6TL19</accession>